<dbReference type="OrthoDB" id="9803913at2"/>
<sequence>MYAIIDIETTGGQPTQDRITEIAVVIHDGEKIVEEYSTLVNPCRSIPYQITQLTGISNEMVRDAPKFYEVAKKIVELTENKIFVAHNVRFDYSFIKKEFNDLGYNYSRKTLCTVRLSRKILAGLPSYSLGRLCESLQIPMTARHRALGDAMATAHLFTLLLQNDAQDTIQKTVADEVKAALLPPSLNRQQISELPELAGVYYFHDAEGRVIYVGKSKSIRKRVLSHFAVDLKSKKAIEFKNNIADITYETTGNELVALLYESHLIKKIKPLYNRAQRRSNFSYGIYDYEDGNGYINFVVEKVRTGQTPLLYLSNADAGKNTLFNMVQQYQLCQKYCGLYKTQGACFDHQIKVCAGACVQKESPESYNERAQKAIKRFRYAHNNFFILGAGRQQYEQSVVWVENGVYKGFGFVDTSTGGTHEDLKNAVKPYADNRDVQQIIRSYMKTMRTEKLIVY</sequence>
<evidence type="ECO:0000259" key="3">
    <source>
        <dbReference type="PROSITE" id="PS50164"/>
    </source>
</evidence>
<dbReference type="InterPro" id="IPR012337">
    <property type="entry name" value="RNaseH-like_sf"/>
</dbReference>
<dbReference type="CDD" id="cd06127">
    <property type="entry name" value="DEDDh"/>
    <property type="match status" value="1"/>
</dbReference>
<dbReference type="GO" id="GO:0006289">
    <property type="term" value="P:nucleotide-excision repair"/>
    <property type="evidence" value="ECO:0007669"/>
    <property type="project" value="InterPro"/>
</dbReference>
<evidence type="ECO:0000256" key="1">
    <source>
        <dbReference type="ARBA" id="ARBA00025483"/>
    </source>
</evidence>
<dbReference type="InterPro" id="IPR013520">
    <property type="entry name" value="Ribonucl_H"/>
</dbReference>
<dbReference type="InterPro" id="IPR035901">
    <property type="entry name" value="GIY-YIG_endonuc_sf"/>
</dbReference>
<dbReference type="STRING" id="927664.SAMN05421780_11615"/>
<dbReference type="GO" id="GO:0005829">
    <property type="term" value="C:cytosol"/>
    <property type="evidence" value="ECO:0007669"/>
    <property type="project" value="TreeGrafter"/>
</dbReference>
<evidence type="ECO:0000313" key="5">
    <source>
        <dbReference type="Proteomes" id="UP000199514"/>
    </source>
</evidence>
<gene>
    <name evidence="4" type="ORF">SAMN05421780_11615</name>
</gene>
<name>A0A1I1NRM1_9BACT</name>
<dbReference type="InterPro" id="IPR000305">
    <property type="entry name" value="GIY-YIG_endonuc"/>
</dbReference>
<evidence type="ECO:0000313" key="4">
    <source>
        <dbReference type="EMBL" id="SFC98158.1"/>
    </source>
</evidence>
<dbReference type="SMART" id="SM00465">
    <property type="entry name" value="GIYc"/>
    <property type="match status" value="1"/>
</dbReference>
<proteinExistence type="predicted"/>
<organism evidence="4 5">
    <name type="scientific">Flexibacter flexilis DSM 6793</name>
    <dbReference type="NCBI Taxonomy" id="927664"/>
    <lineage>
        <taxon>Bacteria</taxon>
        <taxon>Pseudomonadati</taxon>
        <taxon>Bacteroidota</taxon>
        <taxon>Cytophagia</taxon>
        <taxon>Cytophagales</taxon>
        <taxon>Flexibacteraceae</taxon>
        <taxon>Flexibacter</taxon>
    </lineage>
</organism>
<dbReference type="Gene3D" id="3.30.420.10">
    <property type="entry name" value="Ribonuclease H-like superfamily/Ribonuclease H"/>
    <property type="match status" value="1"/>
</dbReference>
<dbReference type="GO" id="GO:0045004">
    <property type="term" value="P:DNA replication proofreading"/>
    <property type="evidence" value="ECO:0007669"/>
    <property type="project" value="TreeGrafter"/>
</dbReference>
<dbReference type="FunFam" id="3.30.420.10:FF:000045">
    <property type="entry name" value="3'-5' exonuclease DinG"/>
    <property type="match status" value="1"/>
</dbReference>
<dbReference type="GO" id="GO:0003677">
    <property type="term" value="F:DNA binding"/>
    <property type="evidence" value="ECO:0007669"/>
    <property type="project" value="InterPro"/>
</dbReference>
<dbReference type="PANTHER" id="PTHR30231">
    <property type="entry name" value="DNA POLYMERASE III SUBUNIT EPSILON"/>
    <property type="match status" value="1"/>
</dbReference>
<dbReference type="Proteomes" id="UP000199514">
    <property type="component" value="Unassembled WGS sequence"/>
</dbReference>
<dbReference type="Pfam" id="PF00929">
    <property type="entry name" value="RNase_T"/>
    <property type="match status" value="1"/>
</dbReference>
<reference evidence="4 5" key="1">
    <citation type="submission" date="2016-10" db="EMBL/GenBank/DDBJ databases">
        <authorList>
            <person name="de Groot N.N."/>
        </authorList>
    </citation>
    <scope>NUCLEOTIDE SEQUENCE [LARGE SCALE GENOMIC DNA]</scope>
    <source>
        <strain evidence="4 5">DSM 6793</strain>
    </source>
</reference>
<dbReference type="PANTHER" id="PTHR30231:SF41">
    <property type="entry name" value="DNA POLYMERASE III SUBUNIT EPSILON"/>
    <property type="match status" value="1"/>
</dbReference>
<comment type="function">
    <text evidence="1">DNA polymerase III is a complex, multichain enzyme responsible for most of the replicative synthesis in bacteria. The epsilon subunit contain the editing function and is a proofreading 3'-5' exonuclease.</text>
</comment>
<dbReference type="InterPro" id="IPR036397">
    <property type="entry name" value="RNaseH_sf"/>
</dbReference>
<dbReference type="SUPFAM" id="SSF82771">
    <property type="entry name" value="GIY-YIG endonuclease"/>
    <property type="match status" value="1"/>
</dbReference>
<dbReference type="Gene3D" id="3.40.1440.10">
    <property type="entry name" value="GIY-YIG endonuclease"/>
    <property type="match status" value="1"/>
</dbReference>
<evidence type="ECO:0000256" key="2">
    <source>
        <dbReference type="ARBA" id="ARBA00026073"/>
    </source>
</evidence>
<accession>A0A1I1NRM1</accession>
<comment type="subunit">
    <text evidence="2">DNA polymerase III contains a core (composed of alpha, epsilon and theta chains) that associates with a tau subunit. This core dimerizes to form the POLIII' complex. PolIII' associates with the gamma complex (composed of gamma, delta, delta', psi and chi chains) and with the beta chain to form the complete DNA polymerase III complex.</text>
</comment>
<dbReference type="CDD" id="cd10434">
    <property type="entry name" value="GIY-YIG_UvrC_Cho"/>
    <property type="match status" value="1"/>
</dbReference>
<protein>
    <submittedName>
        <fullName evidence="4">DNA polymerase-3 subunit epsilon</fullName>
    </submittedName>
</protein>
<dbReference type="SUPFAM" id="SSF53098">
    <property type="entry name" value="Ribonuclease H-like"/>
    <property type="match status" value="1"/>
</dbReference>
<dbReference type="NCBIfam" id="TIGR00573">
    <property type="entry name" value="dnaq"/>
    <property type="match status" value="1"/>
</dbReference>
<dbReference type="GO" id="GO:0008408">
    <property type="term" value="F:3'-5' exonuclease activity"/>
    <property type="evidence" value="ECO:0007669"/>
    <property type="project" value="TreeGrafter"/>
</dbReference>
<feature type="domain" description="GIY-YIG" evidence="3">
    <location>
        <begin position="196"/>
        <end position="274"/>
    </location>
</feature>
<dbReference type="EMBL" id="FOLE01000016">
    <property type="protein sequence ID" value="SFC98158.1"/>
    <property type="molecule type" value="Genomic_DNA"/>
</dbReference>
<dbReference type="PROSITE" id="PS50164">
    <property type="entry name" value="GIY_YIG"/>
    <property type="match status" value="1"/>
</dbReference>
<dbReference type="InterPro" id="IPR047296">
    <property type="entry name" value="GIY-YIG_UvrC_Cho"/>
</dbReference>
<dbReference type="AlphaFoldDB" id="A0A1I1NRM1"/>
<dbReference type="InterPro" id="IPR006054">
    <property type="entry name" value="DnaQ"/>
</dbReference>
<keyword evidence="5" id="KW-1185">Reference proteome</keyword>
<dbReference type="GO" id="GO:0003887">
    <property type="term" value="F:DNA-directed DNA polymerase activity"/>
    <property type="evidence" value="ECO:0007669"/>
    <property type="project" value="InterPro"/>
</dbReference>
<dbReference type="SMART" id="SM00479">
    <property type="entry name" value="EXOIII"/>
    <property type="match status" value="1"/>
</dbReference>
<dbReference type="Pfam" id="PF01541">
    <property type="entry name" value="GIY-YIG"/>
    <property type="match status" value="1"/>
</dbReference>